<dbReference type="Pfam" id="PF13650">
    <property type="entry name" value="Asp_protease_2"/>
    <property type="match status" value="2"/>
</dbReference>
<evidence type="ECO:0000313" key="3">
    <source>
        <dbReference type="Proteomes" id="UP001597112"/>
    </source>
</evidence>
<dbReference type="Proteomes" id="UP001597112">
    <property type="component" value="Unassembled WGS sequence"/>
</dbReference>
<dbReference type="RefSeq" id="WP_377579074.1">
    <property type="nucleotide sequence ID" value="NZ_JBHTKA010000003.1"/>
</dbReference>
<reference evidence="3" key="1">
    <citation type="journal article" date="2019" name="Int. J. Syst. Evol. Microbiol.">
        <title>The Global Catalogue of Microorganisms (GCM) 10K type strain sequencing project: providing services to taxonomists for standard genome sequencing and annotation.</title>
        <authorList>
            <consortium name="The Broad Institute Genomics Platform"/>
            <consortium name="The Broad Institute Genome Sequencing Center for Infectious Disease"/>
            <person name="Wu L."/>
            <person name="Ma J."/>
        </authorList>
    </citation>
    <scope>NUCLEOTIDE SEQUENCE [LARGE SCALE GENOMIC DNA]</scope>
    <source>
        <strain evidence="3">CCUG 58938</strain>
    </source>
</reference>
<evidence type="ECO:0000313" key="2">
    <source>
        <dbReference type="EMBL" id="MFD0999927.1"/>
    </source>
</evidence>
<sequence length="303" mass="34009">MKAFFTNFVAAYVLLVSFLPSFSAPNRAGFYIPDHIDEVSFRYKNIDELILLPVIINDSIHVNLILDTGCRNLVLFGKRFQKLFSLEPDKKIQFSGLGSGRPVNGALSLNNKVSIDKVLGEKIPVIIIPNQNLFRVYNNVHGVIGYDIFTKFEVELNPRQQLITFRPASTATLSSEYIHVPIRISDARPIIDCRVVLDKNKTHVCDLMIDTGSTLALLLKTTDLENYSIRATTKILGRGLNGEIEGFETVTDRLELASLEMTNLQTGIIHSPWHNHASIGMSILKEYTFVLNYCKGYAGFKKA</sequence>
<name>A0ABW3K4J9_9BACT</name>
<organism evidence="2 3">
    <name type="scientific">Ohtaekwangia kribbensis</name>
    <dbReference type="NCBI Taxonomy" id="688913"/>
    <lineage>
        <taxon>Bacteria</taxon>
        <taxon>Pseudomonadati</taxon>
        <taxon>Bacteroidota</taxon>
        <taxon>Cytophagia</taxon>
        <taxon>Cytophagales</taxon>
        <taxon>Fulvivirgaceae</taxon>
        <taxon>Ohtaekwangia</taxon>
    </lineage>
</organism>
<keyword evidence="2" id="KW-0645">Protease</keyword>
<feature type="chain" id="PRO_5047069252" evidence="1">
    <location>
        <begin position="24"/>
        <end position="303"/>
    </location>
</feature>
<evidence type="ECO:0000256" key="1">
    <source>
        <dbReference type="SAM" id="SignalP"/>
    </source>
</evidence>
<keyword evidence="1" id="KW-0732">Signal</keyword>
<dbReference type="Gene3D" id="2.40.70.10">
    <property type="entry name" value="Acid Proteases"/>
    <property type="match status" value="2"/>
</dbReference>
<dbReference type="GO" id="GO:0006508">
    <property type="term" value="P:proteolysis"/>
    <property type="evidence" value="ECO:0007669"/>
    <property type="project" value="UniProtKB-KW"/>
</dbReference>
<protein>
    <submittedName>
        <fullName evidence="2">Aspartyl protease family protein</fullName>
    </submittedName>
</protein>
<keyword evidence="2" id="KW-0378">Hydrolase</keyword>
<dbReference type="EMBL" id="JBHTKA010000003">
    <property type="protein sequence ID" value="MFD0999927.1"/>
    <property type="molecule type" value="Genomic_DNA"/>
</dbReference>
<dbReference type="InterPro" id="IPR021109">
    <property type="entry name" value="Peptidase_aspartic_dom_sf"/>
</dbReference>
<feature type="signal peptide" evidence="1">
    <location>
        <begin position="1"/>
        <end position="23"/>
    </location>
</feature>
<proteinExistence type="predicted"/>
<keyword evidence="3" id="KW-1185">Reference proteome</keyword>
<accession>A0ABW3K4J9</accession>
<comment type="caution">
    <text evidence="2">The sequence shown here is derived from an EMBL/GenBank/DDBJ whole genome shotgun (WGS) entry which is preliminary data.</text>
</comment>
<gene>
    <name evidence="2" type="ORF">ACFQ21_11455</name>
</gene>
<dbReference type="GO" id="GO:0008233">
    <property type="term" value="F:peptidase activity"/>
    <property type="evidence" value="ECO:0007669"/>
    <property type="project" value="UniProtKB-KW"/>
</dbReference>